<dbReference type="PANTHER" id="PTHR43333:SF1">
    <property type="entry name" value="D-ISOMER SPECIFIC 2-HYDROXYACID DEHYDROGENASE NAD-BINDING DOMAIN-CONTAINING PROTEIN"/>
    <property type="match status" value="1"/>
</dbReference>
<reference evidence="4 5" key="1">
    <citation type="submission" date="2024-09" db="EMBL/GenBank/DDBJ databases">
        <authorList>
            <person name="Sun Q."/>
            <person name="Mori K."/>
        </authorList>
    </citation>
    <scope>NUCLEOTIDE SEQUENCE [LARGE SCALE GENOMIC DNA]</scope>
    <source>
        <strain evidence="4 5">TBRC 4575</strain>
    </source>
</reference>
<accession>A0ABV6K302</accession>
<organism evidence="4 5">
    <name type="scientific">Lactiplantibacillus plajomi</name>
    <dbReference type="NCBI Taxonomy" id="1457217"/>
    <lineage>
        <taxon>Bacteria</taxon>
        <taxon>Bacillati</taxon>
        <taxon>Bacillota</taxon>
        <taxon>Bacilli</taxon>
        <taxon>Lactobacillales</taxon>
        <taxon>Lactobacillaceae</taxon>
        <taxon>Lactiplantibacillus</taxon>
    </lineage>
</organism>
<dbReference type="EMBL" id="JBHLUK010000055">
    <property type="protein sequence ID" value="MFC0423592.1"/>
    <property type="molecule type" value="Genomic_DNA"/>
</dbReference>
<evidence type="ECO:0000259" key="3">
    <source>
        <dbReference type="Pfam" id="PF02826"/>
    </source>
</evidence>
<dbReference type="InterPro" id="IPR036291">
    <property type="entry name" value="NAD(P)-bd_dom_sf"/>
</dbReference>
<dbReference type="Gene3D" id="3.40.50.720">
    <property type="entry name" value="NAD(P)-binding Rossmann-like Domain"/>
    <property type="match status" value="2"/>
</dbReference>
<dbReference type="InterPro" id="IPR006140">
    <property type="entry name" value="D-isomer_DH_NAD-bd"/>
</dbReference>
<gene>
    <name evidence="4" type="ORF">ACFFGS_05595</name>
</gene>
<dbReference type="PANTHER" id="PTHR43333">
    <property type="entry name" value="2-HACID_DH_C DOMAIN-CONTAINING PROTEIN"/>
    <property type="match status" value="1"/>
</dbReference>
<proteinExistence type="predicted"/>
<sequence>MKRGIAMPTMLMIQTLKPADAATLKAHYADWQFKTVSELTPADYDDVQVVFGYDPIVTTILARPTNQLKFVQTISAGVDKLPLAALKANQTLVANTSGIHADAIGESVLGGMLMFVRGYQAALRNQLGARQWALPVKTTTLTGRQLLVFGTGAIGQSVAKKAAVFQMNVTGVNTTGHPAAGFKTTVALGAHQAAVAQADFIVNALPLTLTTRGLFAESLFNAATKQPILINVGRGPAVVTADLVTALDRHQLGGAVLDVTDPEPLAADDPLWQRDDVIITPHVSGQIAHFKTTVFNIFYANLTQWSQTGTLASHQVDLQRGY</sequence>
<dbReference type="Proteomes" id="UP001589855">
    <property type="component" value="Unassembled WGS sequence"/>
</dbReference>
<evidence type="ECO:0000256" key="2">
    <source>
        <dbReference type="ARBA" id="ARBA00023027"/>
    </source>
</evidence>
<keyword evidence="2" id="KW-0520">NAD</keyword>
<evidence type="ECO:0000313" key="4">
    <source>
        <dbReference type="EMBL" id="MFC0423592.1"/>
    </source>
</evidence>
<comment type="caution">
    <text evidence="4">The sequence shown here is derived from an EMBL/GenBank/DDBJ whole genome shotgun (WGS) entry which is preliminary data.</text>
</comment>
<evidence type="ECO:0000313" key="5">
    <source>
        <dbReference type="Proteomes" id="UP001589855"/>
    </source>
</evidence>
<keyword evidence="5" id="KW-1185">Reference proteome</keyword>
<protein>
    <submittedName>
        <fullName evidence="4">NAD(P)-dependent oxidoreductase</fullName>
    </submittedName>
</protein>
<dbReference type="SUPFAM" id="SSF52283">
    <property type="entry name" value="Formate/glycerate dehydrogenase catalytic domain-like"/>
    <property type="match status" value="1"/>
</dbReference>
<evidence type="ECO:0000256" key="1">
    <source>
        <dbReference type="ARBA" id="ARBA00023002"/>
    </source>
</evidence>
<feature type="domain" description="D-isomer specific 2-hydroxyacid dehydrogenase NAD-binding" evidence="3">
    <location>
        <begin position="110"/>
        <end position="284"/>
    </location>
</feature>
<dbReference type="Pfam" id="PF02826">
    <property type="entry name" value="2-Hacid_dh_C"/>
    <property type="match status" value="1"/>
</dbReference>
<name>A0ABV6K302_9LACO</name>
<dbReference type="SUPFAM" id="SSF51735">
    <property type="entry name" value="NAD(P)-binding Rossmann-fold domains"/>
    <property type="match status" value="1"/>
</dbReference>
<keyword evidence="1" id="KW-0560">Oxidoreductase</keyword>